<sequence>MDYISGGQDVSLTEQGEWPSKKWWQPNQRKNLTAWRESVGFEDLLDVEGGDREEGVMEGLLNKLDGVFAEWKADMWRRNLTRRLGSGPAYEMRYGYTRVSRYANADLVEGISDLSWSTPLFLTLAPEPRTVVVLSLQEATPRARGISDIRLIYAREEPSISLQPSRTEEEEKDAINSAGNL</sequence>
<name>A0ABU6S970_9FABA</name>
<evidence type="ECO:0000313" key="3">
    <source>
        <dbReference type="Proteomes" id="UP001341840"/>
    </source>
</evidence>
<gene>
    <name evidence="2" type="ORF">PIB30_021556</name>
</gene>
<keyword evidence="3" id="KW-1185">Reference proteome</keyword>
<protein>
    <submittedName>
        <fullName evidence="2">Uncharacterized protein</fullName>
    </submittedName>
</protein>
<reference evidence="2 3" key="1">
    <citation type="journal article" date="2023" name="Plants (Basel)">
        <title>Bridging the Gap: Combining Genomics and Transcriptomics Approaches to Understand Stylosanthes scabra, an Orphan Legume from the Brazilian Caatinga.</title>
        <authorList>
            <person name="Ferreira-Neto J.R.C."/>
            <person name="da Silva M.D."/>
            <person name="Binneck E."/>
            <person name="de Melo N.F."/>
            <person name="da Silva R.H."/>
            <person name="de Melo A.L.T.M."/>
            <person name="Pandolfi V."/>
            <person name="Bustamante F.O."/>
            <person name="Brasileiro-Vidal A.C."/>
            <person name="Benko-Iseppon A.M."/>
        </authorList>
    </citation>
    <scope>NUCLEOTIDE SEQUENCE [LARGE SCALE GENOMIC DNA]</scope>
    <source>
        <tissue evidence="2">Leaves</tissue>
    </source>
</reference>
<proteinExistence type="predicted"/>
<dbReference type="EMBL" id="JASCZI010060486">
    <property type="protein sequence ID" value="MED6132731.1"/>
    <property type="molecule type" value="Genomic_DNA"/>
</dbReference>
<dbReference type="Proteomes" id="UP001341840">
    <property type="component" value="Unassembled WGS sequence"/>
</dbReference>
<feature type="region of interest" description="Disordered" evidence="1">
    <location>
        <begin position="161"/>
        <end position="181"/>
    </location>
</feature>
<evidence type="ECO:0000313" key="2">
    <source>
        <dbReference type="EMBL" id="MED6132731.1"/>
    </source>
</evidence>
<evidence type="ECO:0000256" key="1">
    <source>
        <dbReference type="SAM" id="MobiDB-lite"/>
    </source>
</evidence>
<comment type="caution">
    <text evidence="2">The sequence shown here is derived from an EMBL/GenBank/DDBJ whole genome shotgun (WGS) entry which is preliminary data.</text>
</comment>
<organism evidence="2 3">
    <name type="scientific">Stylosanthes scabra</name>
    <dbReference type="NCBI Taxonomy" id="79078"/>
    <lineage>
        <taxon>Eukaryota</taxon>
        <taxon>Viridiplantae</taxon>
        <taxon>Streptophyta</taxon>
        <taxon>Embryophyta</taxon>
        <taxon>Tracheophyta</taxon>
        <taxon>Spermatophyta</taxon>
        <taxon>Magnoliopsida</taxon>
        <taxon>eudicotyledons</taxon>
        <taxon>Gunneridae</taxon>
        <taxon>Pentapetalae</taxon>
        <taxon>rosids</taxon>
        <taxon>fabids</taxon>
        <taxon>Fabales</taxon>
        <taxon>Fabaceae</taxon>
        <taxon>Papilionoideae</taxon>
        <taxon>50 kb inversion clade</taxon>
        <taxon>dalbergioids sensu lato</taxon>
        <taxon>Dalbergieae</taxon>
        <taxon>Pterocarpus clade</taxon>
        <taxon>Stylosanthes</taxon>
    </lineage>
</organism>
<accession>A0ABU6S970</accession>